<comment type="pathway">
    <text evidence="2">Protein modification; protein glycosylation.</text>
</comment>
<evidence type="ECO:0000256" key="4">
    <source>
        <dbReference type="ARBA" id="ARBA00022676"/>
    </source>
</evidence>
<evidence type="ECO:0000313" key="13">
    <source>
        <dbReference type="EMBL" id="QHT35202.1"/>
    </source>
</evidence>
<dbReference type="InterPro" id="IPR029044">
    <property type="entry name" value="Nucleotide-diphossugar_trans"/>
</dbReference>
<evidence type="ECO:0000256" key="5">
    <source>
        <dbReference type="ARBA" id="ARBA00022679"/>
    </source>
</evidence>
<keyword evidence="4" id="KW-0328">Glycosyltransferase</keyword>
<reference evidence="13" key="1">
    <citation type="journal article" date="2020" name="Nature">
        <title>Giant virus diversity and host interactions through global metagenomics.</title>
        <authorList>
            <person name="Schulz F."/>
            <person name="Roux S."/>
            <person name="Paez-Espino D."/>
            <person name="Jungbluth S."/>
            <person name="Walsh D.A."/>
            <person name="Denef V.J."/>
            <person name="McMahon K.D."/>
            <person name="Konstantinidis K.T."/>
            <person name="Eloe-Fadrosh E.A."/>
            <person name="Kyrpides N.C."/>
            <person name="Woyke T."/>
        </authorList>
    </citation>
    <scope>NUCLEOTIDE SEQUENCE</scope>
    <source>
        <strain evidence="13">GVMAG-M-3300009180-1</strain>
    </source>
</reference>
<proteinExistence type="inferred from homology"/>
<dbReference type="Pfam" id="PF13733">
    <property type="entry name" value="Glyco_transf_7N"/>
    <property type="match status" value="1"/>
</dbReference>
<comment type="subcellular location">
    <subcellularLocation>
        <location evidence="1">Membrane</location>
        <topology evidence="1">Single-pass type II membrane protein</topology>
    </subcellularLocation>
</comment>
<dbReference type="GO" id="GO:0008378">
    <property type="term" value="F:galactosyltransferase activity"/>
    <property type="evidence" value="ECO:0007669"/>
    <property type="project" value="TreeGrafter"/>
</dbReference>
<evidence type="ECO:0000259" key="12">
    <source>
        <dbReference type="Pfam" id="PF13733"/>
    </source>
</evidence>
<organism evidence="13">
    <name type="scientific">viral metagenome</name>
    <dbReference type="NCBI Taxonomy" id="1070528"/>
    <lineage>
        <taxon>unclassified sequences</taxon>
        <taxon>metagenomes</taxon>
        <taxon>organismal metagenomes</taxon>
    </lineage>
</organism>
<dbReference type="InterPro" id="IPR027791">
    <property type="entry name" value="Galactosyl_T_C"/>
</dbReference>
<dbReference type="GO" id="GO:0016020">
    <property type="term" value="C:membrane"/>
    <property type="evidence" value="ECO:0007669"/>
    <property type="project" value="UniProtKB-SubCell"/>
</dbReference>
<dbReference type="SUPFAM" id="SSF53448">
    <property type="entry name" value="Nucleotide-diphospho-sugar transferases"/>
    <property type="match status" value="1"/>
</dbReference>
<dbReference type="InterPro" id="IPR003859">
    <property type="entry name" value="Galactosyl_T"/>
</dbReference>
<evidence type="ECO:0000256" key="10">
    <source>
        <dbReference type="ARBA" id="ARBA00023180"/>
    </source>
</evidence>
<dbReference type="InterPro" id="IPR027995">
    <property type="entry name" value="Galactosyl_T_N"/>
</dbReference>
<keyword evidence="10" id="KW-0325">Glycoprotein</keyword>
<keyword evidence="5" id="KW-0808">Transferase</keyword>
<keyword evidence="6" id="KW-0812">Transmembrane</keyword>
<dbReference type="GO" id="GO:0005975">
    <property type="term" value="P:carbohydrate metabolic process"/>
    <property type="evidence" value="ECO:0007669"/>
    <property type="project" value="InterPro"/>
</dbReference>
<keyword evidence="9" id="KW-0472">Membrane</keyword>
<dbReference type="PANTHER" id="PTHR19300:SF57">
    <property type="entry name" value="BETA-1,4-N-ACETYLGALACTOSAMINYLTRANSFERASE"/>
    <property type="match status" value="1"/>
</dbReference>
<protein>
    <submittedName>
        <fullName evidence="13">Uncharacterized protein</fullName>
    </submittedName>
</protein>
<sequence>MDLTVEETDTETPKTVFIVPYRDRKQQYEFFARQMAHVLEGTSYRILYIHQKDNRSFNRGALKNIGFIVVKNLYPNTYRNITLVFNDIDTMPYTKGFFNYETVPGVVKHFYGFTFALGGIASMTAGDFERVNGFPNLWAWGYEDNMLNQRVIKSSIRIDRTQFYPILDKNILHLQDGVVREVNRSEYDTYKFLTPEGVNSITNLQYTINDDTGFVDVTGFSTGREEDLSKRTQYDMTKGNIPFTNIGRGKARMPMIM</sequence>
<evidence type="ECO:0000256" key="9">
    <source>
        <dbReference type="ARBA" id="ARBA00023136"/>
    </source>
</evidence>
<name>A0A6C0F2A9_9ZZZZ</name>
<feature type="domain" description="Galactosyltransferase N-terminal" evidence="12">
    <location>
        <begin position="14"/>
        <end position="93"/>
    </location>
</feature>
<evidence type="ECO:0000256" key="7">
    <source>
        <dbReference type="ARBA" id="ARBA00022968"/>
    </source>
</evidence>
<accession>A0A6C0F2A9</accession>
<dbReference type="Gene3D" id="3.90.550.10">
    <property type="entry name" value="Spore Coat Polysaccharide Biosynthesis Protein SpsA, Chain A"/>
    <property type="match status" value="1"/>
</dbReference>
<keyword evidence="8" id="KW-1133">Transmembrane helix</keyword>
<feature type="domain" description="Galactosyltransferase C-terminal" evidence="11">
    <location>
        <begin position="116"/>
        <end position="163"/>
    </location>
</feature>
<keyword evidence="7" id="KW-0735">Signal-anchor</keyword>
<comment type="similarity">
    <text evidence="3">Belongs to the glycosyltransferase 7 family.</text>
</comment>
<dbReference type="UniPathway" id="UPA00378"/>
<evidence type="ECO:0000259" key="11">
    <source>
        <dbReference type="Pfam" id="PF02709"/>
    </source>
</evidence>
<evidence type="ECO:0000256" key="6">
    <source>
        <dbReference type="ARBA" id="ARBA00022692"/>
    </source>
</evidence>
<dbReference type="PANTHER" id="PTHR19300">
    <property type="entry name" value="BETA-1,4-GALACTOSYLTRANSFERASE"/>
    <property type="match status" value="1"/>
</dbReference>
<evidence type="ECO:0000256" key="1">
    <source>
        <dbReference type="ARBA" id="ARBA00004606"/>
    </source>
</evidence>
<dbReference type="EMBL" id="MN739014">
    <property type="protein sequence ID" value="QHT35202.1"/>
    <property type="molecule type" value="Genomic_DNA"/>
</dbReference>
<evidence type="ECO:0000256" key="3">
    <source>
        <dbReference type="ARBA" id="ARBA00005735"/>
    </source>
</evidence>
<evidence type="ECO:0000256" key="2">
    <source>
        <dbReference type="ARBA" id="ARBA00004922"/>
    </source>
</evidence>
<dbReference type="AlphaFoldDB" id="A0A6C0F2A9"/>
<dbReference type="Pfam" id="PF02709">
    <property type="entry name" value="Glyco_transf_7C"/>
    <property type="match status" value="1"/>
</dbReference>
<dbReference type="GO" id="GO:0005794">
    <property type="term" value="C:Golgi apparatus"/>
    <property type="evidence" value="ECO:0007669"/>
    <property type="project" value="TreeGrafter"/>
</dbReference>
<evidence type="ECO:0000256" key="8">
    <source>
        <dbReference type="ARBA" id="ARBA00022989"/>
    </source>
</evidence>